<evidence type="ECO:0000256" key="1">
    <source>
        <dbReference type="SAM" id="Phobius"/>
    </source>
</evidence>
<sequence length="95" mass="10982">MEDWLMLLPDILVVLIIITLALDIRKQKKIGKYDEKVSTLSLMALAILYVPILIVSIYCLITSNPYLKTWRLRTSYISAAIVLICVVFRRLKNRS</sequence>
<dbReference type="PATRIC" id="fig|742734.4.peg.418"/>
<organism evidence="2 3">
    <name type="scientific">[Clostridium] citroniae WAL-19142</name>
    <dbReference type="NCBI Taxonomy" id="742734"/>
    <lineage>
        <taxon>Bacteria</taxon>
        <taxon>Bacillati</taxon>
        <taxon>Bacillota</taxon>
        <taxon>Clostridia</taxon>
        <taxon>Lachnospirales</taxon>
        <taxon>Lachnospiraceae</taxon>
        <taxon>Enterocloster</taxon>
    </lineage>
</organism>
<keyword evidence="1" id="KW-0472">Membrane</keyword>
<dbReference type="AlphaFoldDB" id="A0A0J9BFU8"/>
<keyword evidence="1" id="KW-1133">Transmembrane helix</keyword>
<comment type="caution">
    <text evidence="2">The sequence shown here is derived from an EMBL/GenBank/DDBJ whole genome shotgun (WGS) entry which is preliminary data.</text>
</comment>
<keyword evidence="1" id="KW-0812">Transmembrane</keyword>
<reference evidence="2 3" key="1">
    <citation type="submission" date="2011-04" db="EMBL/GenBank/DDBJ databases">
        <title>The Genome Sequence of Clostridium citroniae WAL-19142.</title>
        <authorList>
            <consortium name="The Broad Institute Genome Sequencing Platform"/>
            <person name="Earl A."/>
            <person name="Ward D."/>
            <person name="Feldgarden M."/>
            <person name="Gevers D."/>
            <person name="Warren Y.A."/>
            <person name="Tyrrell K.L."/>
            <person name="Citron D.M."/>
            <person name="Goldstein E.J."/>
            <person name="Daigneault M."/>
            <person name="Allen-Vercoe E."/>
            <person name="Young S.K."/>
            <person name="Zeng Q."/>
            <person name="Gargeya S."/>
            <person name="Fitzgerald M."/>
            <person name="Haas B."/>
            <person name="Abouelleil A."/>
            <person name="Alvarado L."/>
            <person name="Arachchi H.M."/>
            <person name="Berlin A."/>
            <person name="Brown A."/>
            <person name="Chapman S.B."/>
            <person name="Chen Z."/>
            <person name="Dunbar C."/>
            <person name="Freedman E."/>
            <person name="Gearin G."/>
            <person name="Gellesch M."/>
            <person name="Goldberg J."/>
            <person name="Griggs A."/>
            <person name="Gujja S."/>
            <person name="Heilman E.R."/>
            <person name="Heiman D."/>
            <person name="Howarth C."/>
            <person name="Larson L."/>
            <person name="Lui A."/>
            <person name="MacDonald P.J."/>
            <person name="Mehta T."/>
            <person name="Montmayeur A."/>
            <person name="Murphy C."/>
            <person name="Neiman D."/>
            <person name="Pearson M."/>
            <person name="Priest M."/>
            <person name="Roberts A."/>
            <person name="Saif S."/>
            <person name="Shea T."/>
            <person name="Shenoy N."/>
            <person name="Sisk P."/>
            <person name="Stolte C."/>
            <person name="Sykes S."/>
            <person name="White J."/>
            <person name="Yandava C."/>
            <person name="Wortman J."/>
            <person name="Nusbaum C."/>
            <person name="Birren B."/>
        </authorList>
    </citation>
    <scope>NUCLEOTIDE SEQUENCE [LARGE SCALE GENOMIC DNA]</scope>
    <source>
        <strain evidence="2 3">WAL-19142</strain>
    </source>
</reference>
<proteinExistence type="predicted"/>
<gene>
    <name evidence="2" type="ORF">HMPREF9470_00393</name>
</gene>
<accession>A0A0J9BFU8</accession>
<evidence type="ECO:0000313" key="3">
    <source>
        <dbReference type="Proteomes" id="UP000037392"/>
    </source>
</evidence>
<dbReference type="EMBL" id="ADLK01000056">
    <property type="protein sequence ID" value="KMW11106.1"/>
    <property type="molecule type" value="Genomic_DNA"/>
</dbReference>
<evidence type="ECO:0000313" key="2">
    <source>
        <dbReference type="EMBL" id="KMW11106.1"/>
    </source>
</evidence>
<dbReference type="Proteomes" id="UP000037392">
    <property type="component" value="Unassembled WGS sequence"/>
</dbReference>
<feature type="transmembrane region" description="Helical" evidence="1">
    <location>
        <begin position="6"/>
        <end position="25"/>
    </location>
</feature>
<protein>
    <submittedName>
        <fullName evidence="2">Uncharacterized protein</fullName>
    </submittedName>
</protein>
<feature type="transmembrane region" description="Helical" evidence="1">
    <location>
        <begin position="73"/>
        <end position="91"/>
    </location>
</feature>
<name>A0A0J9BFU8_9FIRM</name>
<feature type="transmembrane region" description="Helical" evidence="1">
    <location>
        <begin position="37"/>
        <end position="61"/>
    </location>
</feature>